<feature type="domain" description="Tle cognate immunity protein 4 N-terminal" evidence="2">
    <location>
        <begin position="419"/>
        <end position="567"/>
    </location>
</feature>
<protein>
    <submittedName>
        <fullName evidence="3">Uncharacterized protein</fullName>
    </submittedName>
</protein>
<reference evidence="3" key="1">
    <citation type="submission" date="2014-09" db="EMBL/GenBank/DDBJ databases">
        <title>Genome sequence of the luminous mushroom Mycena chlorophos for searching fungal bioluminescence genes.</title>
        <authorList>
            <person name="Tanaka Y."/>
            <person name="Kasuga D."/>
            <person name="Oba Y."/>
            <person name="Hase S."/>
            <person name="Sato K."/>
            <person name="Oba Y."/>
            <person name="Sakakibara Y."/>
        </authorList>
    </citation>
    <scope>NUCLEOTIDE SEQUENCE</scope>
</reference>
<name>A0ABQ0LJB0_MYCCL</name>
<dbReference type="InterPro" id="IPR040761">
    <property type="entry name" value="Tli4_N"/>
</dbReference>
<evidence type="ECO:0000313" key="3">
    <source>
        <dbReference type="EMBL" id="GAT51197.1"/>
    </source>
</evidence>
<organism evidence="3 4">
    <name type="scientific">Mycena chlorophos</name>
    <name type="common">Agaric fungus</name>
    <name type="synonym">Agaricus chlorophos</name>
    <dbReference type="NCBI Taxonomy" id="658473"/>
    <lineage>
        <taxon>Eukaryota</taxon>
        <taxon>Fungi</taxon>
        <taxon>Dikarya</taxon>
        <taxon>Basidiomycota</taxon>
        <taxon>Agaricomycotina</taxon>
        <taxon>Agaricomycetes</taxon>
        <taxon>Agaricomycetidae</taxon>
        <taxon>Agaricales</taxon>
        <taxon>Marasmiineae</taxon>
        <taxon>Mycenaceae</taxon>
        <taxon>Mycena</taxon>
    </lineage>
</organism>
<dbReference type="Pfam" id="PF18426">
    <property type="entry name" value="Tli4_C"/>
    <property type="match status" value="1"/>
</dbReference>
<sequence>MGWLKIIMASGHMISPKRDVYEEIYLQRSYWWALINDYHINPSDISKHTMDKDWRSYVTLMKDQVMPFHVDISRRYHAHSYAFFGASQQHAAWGSVTWRLFDVHVGSRAPGHLSPEPQRVMRNTTGASLHLLLKATCDRQSKGLKPNQLRTKVLDGQIPMTYVVEADGPDEPGDGTLLPSNDYGMEWLHVKADRQMIRLPKDDVYQEIYLQRHCWWALIHDELINPSDTNKQTMDVDWHHYADLVDTEVKTFHKAITHKYHPTTYAFYGASPVHKAWGEITWTLMSAYKTDQYVKNAASVPAGLAPIELDYPADLLLNAKIDHHFANGGADRLRAFRKGSDFYIYFLYQLSRPDDLGDGTVPVRSGNAPIGRKGVKACVPFDCEHEPAFGGKPNDERTPAMTPAEQNVVEEIKSDLVERCFGRYVMKVPKQAQMRSRAVIDDVVIQTAPMSLAEYQRALLVEASRVRNAKHFKGYQFLYEDAHVPSLDYGHYFITLEDEKAMTDSPRLIKAYNWSNGYQIVMSIVATESKHSKYYGGNAFFADDPIYNTVDKEKSRILRLLRETRGRAADVVPREQGVCLDGAFVEGRQRASEVLSFYFVIPDRPDISFEFETNTDTHSEDRLLLRGRQIDAMLASKENGRTLRKGVVQIPATVAEEWLVGGVTPMDVDGYKFLLEANRLSNPLSYPVVSVEMQVGFSSWLLAEDASIDKASLNEPQAMSLWDAVTRSLRPLPHAFEAL</sequence>
<evidence type="ECO:0000259" key="2">
    <source>
        <dbReference type="Pfam" id="PF18443"/>
    </source>
</evidence>
<evidence type="ECO:0000313" key="4">
    <source>
        <dbReference type="Proteomes" id="UP000815677"/>
    </source>
</evidence>
<dbReference type="InterPro" id="IPR041290">
    <property type="entry name" value="Tli4_C"/>
</dbReference>
<gene>
    <name evidence="3" type="ORF">MCHLO_08358</name>
</gene>
<keyword evidence="4" id="KW-1185">Reference proteome</keyword>
<proteinExistence type="predicted"/>
<feature type="domain" description="Tle cognate immunity protein 4 C-terminal" evidence="1">
    <location>
        <begin position="572"/>
        <end position="731"/>
    </location>
</feature>
<dbReference type="Pfam" id="PF18443">
    <property type="entry name" value="Tli4_N"/>
    <property type="match status" value="1"/>
</dbReference>
<accession>A0ABQ0LJB0</accession>
<dbReference type="EMBL" id="DF846991">
    <property type="protein sequence ID" value="GAT51197.1"/>
    <property type="molecule type" value="Genomic_DNA"/>
</dbReference>
<evidence type="ECO:0000259" key="1">
    <source>
        <dbReference type="Pfam" id="PF18426"/>
    </source>
</evidence>
<dbReference type="Proteomes" id="UP000815677">
    <property type="component" value="Unassembled WGS sequence"/>
</dbReference>